<comment type="caution">
    <text evidence="3">The sequence shown here is derived from an EMBL/GenBank/DDBJ whole genome shotgun (WGS) entry which is preliminary data.</text>
</comment>
<dbReference type="PROSITE" id="PS01274">
    <property type="entry name" value="COA_TRANSF_2"/>
    <property type="match status" value="1"/>
</dbReference>
<comment type="similarity">
    <text evidence="1">Belongs to the 3-oxoacid CoA-transferase subunit B family.</text>
</comment>
<proteinExistence type="inferred from homology"/>
<evidence type="ECO:0000313" key="4">
    <source>
        <dbReference type="Proteomes" id="UP000247150"/>
    </source>
</evidence>
<dbReference type="PANTHER" id="PTHR13707">
    <property type="entry name" value="KETOACID-COENZYME A TRANSFERASE"/>
    <property type="match status" value="1"/>
</dbReference>
<protein>
    <submittedName>
        <fullName evidence="3">3-oxoacid CoA-transferase/3-oxoacid CoA-transferase subunit B</fullName>
    </submittedName>
</protein>
<dbReference type="AlphaFoldDB" id="A0A2V2ZYZ4"/>
<accession>A0A2V2ZYZ4</accession>
<gene>
    <name evidence="3" type="ORF">DFO73_104328</name>
</gene>
<organism evidence="3 4">
    <name type="scientific">Cytobacillus oceanisediminis</name>
    <dbReference type="NCBI Taxonomy" id="665099"/>
    <lineage>
        <taxon>Bacteria</taxon>
        <taxon>Bacillati</taxon>
        <taxon>Bacillota</taxon>
        <taxon>Bacilli</taxon>
        <taxon>Bacillales</taxon>
        <taxon>Bacillaceae</taxon>
        <taxon>Cytobacillus</taxon>
    </lineage>
</organism>
<dbReference type="InterPro" id="IPR004164">
    <property type="entry name" value="CoA_transf_AS"/>
</dbReference>
<dbReference type="InterPro" id="IPR004165">
    <property type="entry name" value="CoA_trans_fam_I"/>
</dbReference>
<dbReference type="OrthoDB" id="9778604at2"/>
<dbReference type="PANTHER" id="PTHR13707:SF57">
    <property type="entry name" value="SUCCINYL-COA:3-KETOACID COENZYME A TRANSFERASE SUBUNIT B-RELATED"/>
    <property type="match status" value="1"/>
</dbReference>
<dbReference type="Proteomes" id="UP000247150">
    <property type="component" value="Unassembled WGS sequence"/>
</dbReference>
<dbReference type="Pfam" id="PF01144">
    <property type="entry name" value="CoA_trans"/>
    <property type="match status" value="1"/>
</dbReference>
<dbReference type="InterPro" id="IPR037171">
    <property type="entry name" value="NagB/RpiA_transferase-like"/>
</dbReference>
<dbReference type="SUPFAM" id="SSF100950">
    <property type="entry name" value="NagB/RpiA/CoA transferase-like"/>
    <property type="match status" value="1"/>
</dbReference>
<dbReference type="SMART" id="SM00882">
    <property type="entry name" value="CoA_trans"/>
    <property type="match status" value="1"/>
</dbReference>
<keyword evidence="2 3" id="KW-0808">Transferase</keyword>
<dbReference type="GO" id="GO:0008410">
    <property type="term" value="F:CoA-transferase activity"/>
    <property type="evidence" value="ECO:0007669"/>
    <property type="project" value="InterPro"/>
</dbReference>
<dbReference type="Gene3D" id="3.40.1080.10">
    <property type="entry name" value="Glutaconate Coenzyme A-transferase"/>
    <property type="match status" value="1"/>
</dbReference>
<evidence type="ECO:0000313" key="3">
    <source>
        <dbReference type="EMBL" id="PWW29685.1"/>
    </source>
</evidence>
<reference evidence="3 4" key="1">
    <citation type="submission" date="2018-05" db="EMBL/GenBank/DDBJ databases">
        <title>Freshwater and sediment microbial communities from various areas in North America, analyzing microbe dynamics in response to fracking.</title>
        <authorList>
            <person name="Lamendella R."/>
        </authorList>
    </citation>
    <scope>NUCLEOTIDE SEQUENCE [LARGE SCALE GENOMIC DNA]</scope>
    <source>
        <strain evidence="3 4">15_TX</strain>
    </source>
</reference>
<evidence type="ECO:0000256" key="1">
    <source>
        <dbReference type="ARBA" id="ARBA00007047"/>
    </source>
</evidence>
<name>A0A2V2ZYZ4_9BACI</name>
<dbReference type="InterPro" id="IPR012791">
    <property type="entry name" value="3-oxoacid_CoA-transf_B"/>
</dbReference>
<dbReference type="RefSeq" id="WP_110064732.1">
    <property type="nucleotide sequence ID" value="NZ_QGTW01000004.1"/>
</dbReference>
<dbReference type="NCBIfam" id="TIGR02428">
    <property type="entry name" value="pcaJ_scoB_fam"/>
    <property type="match status" value="1"/>
</dbReference>
<sequence length="224" mass="24187">MKPKERIARRASKELKNRDIVNLGIGIPTLVAEYIPENIQVFFHSENGILGVGPAPKADAVDPDIVNAGKLPVTIEEGASFFDSAASFGMIRGGHIDVSILGVLQVDRNGRVANWAVPGKSVLGVGGAMDLLEGSKKVIVTTMHTTNEGEPKIVEELCYPITSWRKVDLIITELAVFSVQEEGLLLIDKPPNVTLQEIIEKTGAHFEVDQNLIEISDLDGVVAK</sequence>
<evidence type="ECO:0000256" key="2">
    <source>
        <dbReference type="ARBA" id="ARBA00022679"/>
    </source>
</evidence>
<dbReference type="EMBL" id="QGTW01000004">
    <property type="protein sequence ID" value="PWW29685.1"/>
    <property type="molecule type" value="Genomic_DNA"/>
</dbReference>